<evidence type="ECO:0000256" key="5">
    <source>
        <dbReference type="ARBA" id="ARBA00023136"/>
    </source>
</evidence>
<comment type="caution">
    <text evidence="8">The sequence shown here is derived from an EMBL/GenBank/DDBJ whole genome shotgun (WGS) entry which is preliminary data.</text>
</comment>
<feature type="transmembrane region" description="Helical" evidence="6">
    <location>
        <begin position="385"/>
        <end position="406"/>
    </location>
</feature>
<reference evidence="8 9" key="1">
    <citation type="submission" date="2016-03" db="EMBL/GenBank/DDBJ databases">
        <title>Whole genome sequencing of Grifola frondosa 9006-11.</title>
        <authorList>
            <person name="Min B."/>
            <person name="Park H."/>
            <person name="Kim J.-G."/>
            <person name="Cho H."/>
            <person name="Oh Y.-L."/>
            <person name="Kong W.-S."/>
            <person name="Choi I.-G."/>
        </authorList>
    </citation>
    <scope>NUCLEOTIDE SEQUENCE [LARGE SCALE GENOMIC DNA]</scope>
    <source>
        <strain evidence="8 9">9006-11</strain>
    </source>
</reference>
<evidence type="ECO:0000256" key="1">
    <source>
        <dbReference type="ARBA" id="ARBA00004141"/>
    </source>
</evidence>
<feature type="transmembrane region" description="Helical" evidence="6">
    <location>
        <begin position="131"/>
        <end position="150"/>
    </location>
</feature>
<dbReference type="EMBL" id="LUGG01000007">
    <property type="protein sequence ID" value="OBZ72829.1"/>
    <property type="molecule type" value="Genomic_DNA"/>
</dbReference>
<dbReference type="FunFam" id="1.20.1250.20:FF:000013">
    <property type="entry name" value="MFS general substrate transporter"/>
    <property type="match status" value="1"/>
</dbReference>
<evidence type="ECO:0000256" key="3">
    <source>
        <dbReference type="ARBA" id="ARBA00022692"/>
    </source>
</evidence>
<dbReference type="AlphaFoldDB" id="A0A1C7M8W6"/>
<feature type="transmembrane region" description="Helical" evidence="6">
    <location>
        <begin position="360"/>
        <end position="379"/>
    </location>
</feature>
<feature type="domain" description="Major facilitator superfamily (MFS) profile" evidence="7">
    <location>
        <begin position="58"/>
        <end position="478"/>
    </location>
</feature>
<dbReference type="InterPro" id="IPR020846">
    <property type="entry name" value="MFS_dom"/>
</dbReference>
<keyword evidence="4 6" id="KW-1133">Transmembrane helix</keyword>
<dbReference type="GO" id="GO:0016020">
    <property type="term" value="C:membrane"/>
    <property type="evidence" value="ECO:0007669"/>
    <property type="project" value="UniProtKB-SubCell"/>
</dbReference>
<comment type="subcellular location">
    <subcellularLocation>
        <location evidence="1">Membrane</location>
        <topology evidence="1">Multi-pass membrane protein</topology>
    </subcellularLocation>
</comment>
<organism evidence="8 9">
    <name type="scientific">Grifola frondosa</name>
    <name type="common">Maitake</name>
    <name type="synonym">Polyporus frondosus</name>
    <dbReference type="NCBI Taxonomy" id="5627"/>
    <lineage>
        <taxon>Eukaryota</taxon>
        <taxon>Fungi</taxon>
        <taxon>Dikarya</taxon>
        <taxon>Basidiomycota</taxon>
        <taxon>Agaricomycotina</taxon>
        <taxon>Agaricomycetes</taxon>
        <taxon>Polyporales</taxon>
        <taxon>Grifolaceae</taxon>
        <taxon>Grifola</taxon>
    </lineage>
</organism>
<evidence type="ECO:0000259" key="7">
    <source>
        <dbReference type="PROSITE" id="PS50850"/>
    </source>
</evidence>
<dbReference type="Gene3D" id="1.20.1250.20">
    <property type="entry name" value="MFS general substrate transporter like domains"/>
    <property type="match status" value="2"/>
</dbReference>
<proteinExistence type="predicted"/>
<feature type="transmembrane region" description="Helical" evidence="6">
    <location>
        <begin position="418"/>
        <end position="438"/>
    </location>
</feature>
<feature type="transmembrane region" description="Helical" evidence="6">
    <location>
        <begin position="156"/>
        <end position="178"/>
    </location>
</feature>
<evidence type="ECO:0000256" key="6">
    <source>
        <dbReference type="SAM" id="Phobius"/>
    </source>
</evidence>
<keyword evidence="5 6" id="KW-0472">Membrane</keyword>
<protein>
    <submittedName>
        <fullName evidence="8">Putative transporter C11D3.18C</fullName>
    </submittedName>
</protein>
<keyword evidence="2" id="KW-0813">Transport</keyword>
<dbReference type="Proteomes" id="UP000092993">
    <property type="component" value="Unassembled WGS sequence"/>
</dbReference>
<dbReference type="SUPFAM" id="SSF103473">
    <property type="entry name" value="MFS general substrate transporter"/>
    <property type="match status" value="1"/>
</dbReference>
<evidence type="ECO:0000256" key="4">
    <source>
        <dbReference type="ARBA" id="ARBA00022989"/>
    </source>
</evidence>
<dbReference type="PROSITE" id="PS50850">
    <property type="entry name" value="MFS"/>
    <property type="match status" value="1"/>
</dbReference>
<feature type="transmembrane region" description="Helical" evidence="6">
    <location>
        <begin position="190"/>
        <end position="211"/>
    </location>
</feature>
<evidence type="ECO:0000313" key="9">
    <source>
        <dbReference type="Proteomes" id="UP000092993"/>
    </source>
</evidence>
<dbReference type="OrthoDB" id="3639251at2759"/>
<keyword evidence="3 6" id="KW-0812">Transmembrane</keyword>
<dbReference type="STRING" id="5627.A0A1C7M8W6"/>
<feature type="transmembrane region" description="Helical" evidence="6">
    <location>
        <begin position="223"/>
        <end position="245"/>
    </location>
</feature>
<feature type="transmembrane region" description="Helical" evidence="6">
    <location>
        <begin position="296"/>
        <end position="317"/>
    </location>
</feature>
<dbReference type="PANTHER" id="PTHR43791">
    <property type="entry name" value="PERMEASE-RELATED"/>
    <property type="match status" value="1"/>
</dbReference>
<evidence type="ECO:0000313" key="8">
    <source>
        <dbReference type="EMBL" id="OBZ72829.1"/>
    </source>
</evidence>
<accession>A0A1C7M8W6</accession>
<dbReference type="GO" id="GO:0022857">
    <property type="term" value="F:transmembrane transporter activity"/>
    <property type="evidence" value="ECO:0007669"/>
    <property type="project" value="InterPro"/>
</dbReference>
<dbReference type="OMA" id="WAVAYVC"/>
<sequence>MLDNVSSSPRAARSSSPIHEDVEKSVVETMEDVKVTATTYIVDRYAEKRLVRRIDLRIIPASMMIYLLCSLDRSNIGNAKILNSNTDDSLAQTLHISNQQYLNALMIFFVSYTIFETPSNYMLKKFRPSRWIAFLMFAWGTMTMIIGGTTSFGGLVALRFLLGAFEAGLFPGMIYCLTFWYKPEERAVRIALILACATLGGAFGGAIAYGVGMLNRLHGLQAWRYLFLIEGAPSCAGAFLVFAFFPDYPETVSWLSPQDRELATERIKGVASLGHHKITWAEAKTTLKDWRLYVHYLIYITISVPFSSMSLFSPTIVSGLGYTGLDAQLFTVPPYAIAFVVTVSVAWLSDKYEMRSWGTCLSMLIAGASFIVEGALPATAFKTRYVFLCIALSFAFASIPPLLSWLTANLRNTGASTLAVPLNVSVGQVGQIIGVYIYKSSESPGYPTGHYTNAGFLLCGAVSVFGLRIMYLRRNRALQPGEKKWRL</sequence>
<gene>
    <name evidence="8" type="ORF">A0H81_06884</name>
</gene>
<name>A0A1C7M8W6_GRIFR</name>
<dbReference type="Pfam" id="PF07690">
    <property type="entry name" value="MFS_1"/>
    <property type="match status" value="1"/>
</dbReference>
<dbReference type="FunFam" id="1.20.1250.20:FF:000057">
    <property type="entry name" value="MFS general substrate transporter"/>
    <property type="match status" value="1"/>
</dbReference>
<keyword evidence="9" id="KW-1185">Reference proteome</keyword>
<dbReference type="InterPro" id="IPR011701">
    <property type="entry name" value="MFS"/>
</dbReference>
<evidence type="ECO:0000256" key="2">
    <source>
        <dbReference type="ARBA" id="ARBA00022448"/>
    </source>
</evidence>
<feature type="transmembrane region" description="Helical" evidence="6">
    <location>
        <begin position="329"/>
        <end position="348"/>
    </location>
</feature>
<dbReference type="InterPro" id="IPR036259">
    <property type="entry name" value="MFS_trans_sf"/>
</dbReference>
<dbReference type="PANTHER" id="PTHR43791:SF49">
    <property type="entry name" value="TRANSPORTER, PUTATIVE (AFU_ORTHOLOGUE AFUA_4G04250)-RELATED"/>
    <property type="match status" value="1"/>
</dbReference>
<feature type="transmembrane region" description="Helical" evidence="6">
    <location>
        <begin position="450"/>
        <end position="471"/>
    </location>
</feature>